<gene>
    <name evidence="3" type="ORF">CWE10_14285</name>
</gene>
<keyword evidence="2" id="KW-0812">Transmembrane</keyword>
<comment type="caution">
    <text evidence="3">The sequence shown here is derived from an EMBL/GenBank/DDBJ whole genome shotgun (WGS) entry which is preliminary data.</text>
</comment>
<keyword evidence="2" id="KW-0472">Membrane</keyword>
<evidence type="ECO:0000256" key="1">
    <source>
        <dbReference type="SAM" id="MobiDB-lite"/>
    </source>
</evidence>
<dbReference type="RefSeq" id="WP_273380554.1">
    <property type="nucleotide sequence ID" value="NZ_PIUK01000168.1"/>
</dbReference>
<sequence length="294" mass="31205">MYQHIHYPDAPAPRSLPRWTVWAFAPVALALGLIVGVAASAYGPWSAPAGEPAVQAPPEQETPAPADSTVVPPPATGNVPAQTPDPEAPSAVGTAPLLPPAVDDSTYVTPVPVTAGPSLAEVRTLVDARTVLASEFGAFTAGGRQWFQVDYQMARDINYDTMLVGIVKIADYNNWLTAVRDYRDELTRWLTAAARRVRDAAQNEGFKLSWALFEVVPEPPYGFLASEVTQMPRGQGYLVTRPLAAVSDFSGPTVTLAAVAGTGGSPVTDPSPASVYAPVLRFDPTDLYRPPTAP</sequence>
<feature type="region of interest" description="Disordered" evidence="1">
    <location>
        <begin position="50"/>
        <end position="96"/>
    </location>
</feature>
<reference evidence="3" key="1">
    <citation type="submission" date="2017-11" db="EMBL/GenBank/DDBJ databases">
        <title>Three new genomes from thermophilic consortium.</title>
        <authorList>
            <person name="Quaggio R."/>
            <person name="Amgarten D."/>
            <person name="Setubal J.C."/>
        </authorList>
    </citation>
    <scope>NUCLEOTIDE SEQUENCE</scope>
    <source>
        <strain evidence="3">ZCTH01-B2</strain>
    </source>
</reference>
<protein>
    <submittedName>
        <fullName evidence="3">Uncharacterized protein</fullName>
    </submittedName>
</protein>
<dbReference type="AlphaFoldDB" id="A0A953I5I1"/>
<keyword evidence="2" id="KW-1133">Transmembrane helix</keyword>
<evidence type="ECO:0000256" key="2">
    <source>
        <dbReference type="SAM" id="Phobius"/>
    </source>
</evidence>
<evidence type="ECO:0000313" key="3">
    <source>
        <dbReference type="EMBL" id="MBY6277351.1"/>
    </source>
</evidence>
<dbReference type="Proteomes" id="UP000732377">
    <property type="component" value="Unassembled WGS sequence"/>
</dbReference>
<organism evidence="3 4">
    <name type="scientific">Symbiobacterium thermophilum</name>
    <dbReference type="NCBI Taxonomy" id="2734"/>
    <lineage>
        <taxon>Bacteria</taxon>
        <taxon>Bacillati</taxon>
        <taxon>Bacillota</taxon>
        <taxon>Clostridia</taxon>
        <taxon>Eubacteriales</taxon>
        <taxon>Symbiobacteriaceae</taxon>
        <taxon>Symbiobacterium</taxon>
    </lineage>
</organism>
<feature type="compositionally biased region" description="Low complexity" evidence="1">
    <location>
        <begin position="50"/>
        <end position="66"/>
    </location>
</feature>
<dbReference type="EMBL" id="PIUK01000168">
    <property type="protein sequence ID" value="MBY6277351.1"/>
    <property type="molecule type" value="Genomic_DNA"/>
</dbReference>
<name>A0A953I5I1_SYMTR</name>
<evidence type="ECO:0000313" key="4">
    <source>
        <dbReference type="Proteomes" id="UP000732377"/>
    </source>
</evidence>
<proteinExistence type="predicted"/>
<accession>A0A953I5I1</accession>
<feature type="transmembrane region" description="Helical" evidence="2">
    <location>
        <begin position="21"/>
        <end position="45"/>
    </location>
</feature>